<reference evidence="1 2" key="1">
    <citation type="journal article" date="2019" name="Nat. Med.">
        <title>A library of human gut bacterial isolates paired with longitudinal multiomics data enables mechanistic microbiome research.</title>
        <authorList>
            <person name="Poyet M."/>
            <person name="Groussin M."/>
            <person name="Gibbons S.M."/>
            <person name="Avila-Pacheco J."/>
            <person name="Jiang X."/>
            <person name="Kearney S.M."/>
            <person name="Perrotta A.R."/>
            <person name="Berdy B."/>
            <person name="Zhao S."/>
            <person name="Lieberman T.D."/>
            <person name="Swanson P.K."/>
            <person name="Smith M."/>
            <person name="Roesemann S."/>
            <person name="Alexander J.E."/>
            <person name="Rich S.A."/>
            <person name="Livny J."/>
            <person name="Vlamakis H."/>
            <person name="Clish C."/>
            <person name="Bullock K."/>
            <person name="Deik A."/>
            <person name="Scott J."/>
            <person name="Pierce K.A."/>
            <person name="Xavier R.J."/>
            <person name="Alm E.J."/>
        </authorList>
    </citation>
    <scope>NUCLEOTIDE SEQUENCE [LARGE SCALE GENOMIC DNA]</scope>
    <source>
        <strain evidence="1 2">BIOML-A198</strain>
    </source>
</reference>
<dbReference type="Pfam" id="PF10646">
    <property type="entry name" value="Germane"/>
    <property type="match status" value="2"/>
</dbReference>
<gene>
    <name evidence="1" type="ORF">GMA92_13390</name>
</gene>
<accession>A0A173T8I3</accession>
<sequence length="336" mass="37383">MKTNWLKKLTLPVLAMAFVYYLTKSGEDPATKNLVQNITNQQSTLQTSEISEDCYEVYALHDSGYMVKTYVEKGEETDQVQAVFDLLTIKSNQLPLKTTSLISPMTVLNDYTLNDGTLTLDLSKEFLNYDASQEQQVVESLVWSFTSLEGVDRVKFEIDGQPVSNLNGTLAVERGLTRQMGINLEMDTNNLDNTQLVTLYFMTDDTQNGLLVPVTRLIPSSVDPVNYAIDSLIQGSVGGEYISVFDNQTTLMTEPVIENGVITLNFSSDLYYDNNQTVVSSLMHEQLVMTLTEFDGIEAVSVLIDGNSKIVDDTLRSVAIPTSRNIFEPVNDAISK</sequence>
<dbReference type="SMART" id="SM00909">
    <property type="entry name" value="Germane"/>
    <property type="match status" value="2"/>
</dbReference>
<dbReference type="RefSeq" id="WP_006783228.1">
    <property type="nucleotide sequence ID" value="NZ_CABJBH010000001.1"/>
</dbReference>
<dbReference type="OrthoDB" id="1715058at2"/>
<name>A0A173T8I3_9FIRM</name>
<proteinExistence type="predicted"/>
<dbReference type="EMBL" id="WMQE01000037">
    <property type="protein sequence ID" value="MTK22406.1"/>
    <property type="molecule type" value="Genomic_DNA"/>
</dbReference>
<comment type="caution">
    <text evidence="1">The sequence shown here is derived from an EMBL/GenBank/DDBJ whole genome shotgun (WGS) entry which is preliminary data.</text>
</comment>
<evidence type="ECO:0000313" key="1">
    <source>
        <dbReference type="EMBL" id="MTK22406.1"/>
    </source>
</evidence>
<dbReference type="GeneID" id="60059193"/>
<dbReference type="Proteomes" id="UP000487649">
    <property type="component" value="Unassembled WGS sequence"/>
</dbReference>
<organism evidence="1 2">
    <name type="scientific">Turicibacter sanguinis</name>
    <dbReference type="NCBI Taxonomy" id="154288"/>
    <lineage>
        <taxon>Bacteria</taxon>
        <taxon>Bacillati</taxon>
        <taxon>Bacillota</taxon>
        <taxon>Erysipelotrichia</taxon>
        <taxon>Erysipelotrichales</taxon>
        <taxon>Turicibacteraceae</taxon>
        <taxon>Turicibacter</taxon>
    </lineage>
</organism>
<protein>
    <submittedName>
        <fullName evidence="1">Uncharacterized protein</fullName>
    </submittedName>
</protein>
<evidence type="ECO:0000313" key="2">
    <source>
        <dbReference type="Proteomes" id="UP000487649"/>
    </source>
</evidence>
<dbReference type="AlphaFoldDB" id="A0A173T8I3"/>
<dbReference type="InterPro" id="IPR019606">
    <property type="entry name" value="GerMN"/>
</dbReference>